<protein>
    <submittedName>
        <fullName evidence="5">TetR family transcriptional regulator</fullName>
    </submittedName>
</protein>
<sequence>MADVAFELFVEKGVQQTSIQDIIERANISKGTFYNYFSTKNDCVAEILDGIRYDASQRRIELQVGRPKKDRHVFVEQISSLIQMNEERNINKLIEAILHSNEPELKKMVLHHRIHEFEWFAERLTDVYGSHIRSIAFELSILFAGMLQYILFVLRISNYSQPIEKIVSILLSYIELIMPKMLEQETALLDDSVLDFLRTKMDQKMVSLEEILELAKQIEKQARFTMEQKDLFDTICTELKRDRIRKSVIQPLLKPLKQSIDQHSPLKSQINTFTHLVWYYTKLK</sequence>
<dbReference type="InterPro" id="IPR050624">
    <property type="entry name" value="HTH-type_Tx_Regulator"/>
</dbReference>
<reference evidence="5" key="1">
    <citation type="journal article" date="2014" name="Int. J. Syst. Evol. Microbiol.">
        <title>Complete genome sequence of Corynebacterium casei LMG S-19264T (=DSM 44701T), isolated from a smear-ripened cheese.</title>
        <authorList>
            <consortium name="US DOE Joint Genome Institute (JGI-PGF)"/>
            <person name="Walter F."/>
            <person name="Albersmeier A."/>
            <person name="Kalinowski J."/>
            <person name="Ruckert C."/>
        </authorList>
    </citation>
    <scope>NUCLEOTIDE SEQUENCE</scope>
    <source>
        <strain evidence="5">CGMCC 1.12360</strain>
    </source>
</reference>
<dbReference type="AlphaFoldDB" id="A0A8J2XHT2"/>
<comment type="caution">
    <text evidence="5">The sequence shown here is derived from an EMBL/GenBank/DDBJ whole genome shotgun (WGS) entry which is preliminary data.</text>
</comment>
<dbReference type="PROSITE" id="PS50977">
    <property type="entry name" value="HTH_TETR_2"/>
    <property type="match status" value="1"/>
</dbReference>
<dbReference type="Gene3D" id="1.10.357.10">
    <property type="entry name" value="Tetracycline Repressor, domain 2"/>
    <property type="match status" value="1"/>
</dbReference>
<evidence type="ECO:0000313" key="5">
    <source>
        <dbReference type="EMBL" id="GFZ90716.1"/>
    </source>
</evidence>
<keyword evidence="6" id="KW-1185">Reference proteome</keyword>
<gene>
    <name evidence="5" type="ORF">GCM10010978_32050</name>
</gene>
<dbReference type="Pfam" id="PF00440">
    <property type="entry name" value="TetR_N"/>
    <property type="match status" value="1"/>
</dbReference>
<dbReference type="PANTHER" id="PTHR43479:SF22">
    <property type="entry name" value="TRANSCRIPTIONAL REGULATOR, TETR FAMILY"/>
    <property type="match status" value="1"/>
</dbReference>
<name>A0A8J2XHT2_9BACI</name>
<organism evidence="5 6">
    <name type="scientific">Compostibacillus humi</name>
    <dbReference type="NCBI Taxonomy" id="1245525"/>
    <lineage>
        <taxon>Bacteria</taxon>
        <taxon>Bacillati</taxon>
        <taxon>Bacillota</taxon>
        <taxon>Bacilli</taxon>
        <taxon>Bacillales</taxon>
        <taxon>Bacillaceae</taxon>
        <taxon>Compostibacillus</taxon>
    </lineage>
</organism>
<feature type="domain" description="HTH tetR-type" evidence="4">
    <location>
        <begin position="1"/>
        <end position="55"/>
    </location>
</feature>
<evidence type="ECO:0000313" key="6">
    <source>
        <dbReference type="Proteomes" id="UP000602050"/>
    </source>
</evidence>
<dbReference type="InterPro" id="IPR001647">
    <property type="entry name" value="HTH_TetR"/>
</dbReference>
<dbReference type="EMBL" id="BMEV01000104">
    <property type="protein sequence ID" value="GFZ90716.1"/>
    <property type="molecule type" value="Genomic_DNA"/>
</dbReference>
<keyword evidence="2 3" id="KW-0238">DNA-binding</keyword>
<evidence type="ECO:0000259" key="4">
    <source>
        <dbReference type="PROSITE" id="PS50977"/>
    </source>
</evidence>
<dbReference type="RefSeq" id="WP_229733696.1">
    <property type="nucleotide sequence ID" value="NZ_BMEV01000104.1"/>
</dbReference>
<evidence type="ECO:0000256" key="2">
    <source>
        <dbReference type="ARBA" id="ARBA00023125"/>
    </source>
</evidence>
<dbReference type="Proteomes" id="UP000602050">
    <property type="component" value="Unassembled WGS sequence"/>
</dbReference>
<accession>A0A8J2XHT2</accession>
<evidence type="ECO:0000256" key="3">
    <source>
        <dbReference type="PROSITE-ProRule" id="PRU00335"/>
    </source>
</evidence>
<keyword evidence="1" id="KW-0678">Repressor</keyword>
<dbReference type="GO" id="GO:0003677">
    <property type="term" value="F:DNA binding"/>
    <property type="evidence" value="ECO:0007669"/>
    <property type="project" value="UniProtKB-UniRule"/>
</dbReference>
<dbReference type="PRINTS" id="PR00455">
    <property type="entry name" value="HTHTETR"/>
</dbReference>
<feature type="DNA-binding region" description="H-T-H motif" evidence="3">
    <location>
        <begin position="18"/>
        <end position="37"/>
    </location>
</feature>
<dbReference type="PANTHER" id="PTHR43479">
    <property type="entry name" value="ACREF/ENVCD OPERON REPRESSOR-RELATED"/>
    <property type="match status" value="1"/>
</dbReference>
<dbReference type="PROSITE" id="PS01081">
    <property type="entry name" value="HTH_TETR_1"/>
    <property type="match status" value="1"/>
</dbReference>
<dbReference type="InterPro" id="IPR009057">
    <property type="entry name" value="Homeodomain-like_sf"/>
</dbReference>
<proteinExistence type="predicted"/>
<dbReference type="InterPro" id="IPR023772">
    <property type="entry name" value="DNA-bd_HTH_TetR-type_CS"/>
</dbReference>
<evidence type="ECO:0000256" key="1">
    <source>
        <dbReference type="ARBA" id="ARBA00022491"/>
    </source>
</evidence>
<reference evidence="5" key="2">
    <citation type="submission" date="2020-09" db="EMBL/GenBank/DDBJ databases">
        <authorList>
            <person name="Sun Q."/>
            <person name="Zhou Y."/>
        </authorList>
    </citation>
    <scope>NUCLEOTIDE SEQUENCE</scope>
    <source>
        <strain evidence="5">CGMCC 1.12360</strain>
    </source>
</reference>
<dbReference type="SUPFAM" id="SSF46689">
    <property type="entry name" value="Homeodomain-like"/>
    <property type="match status" value="1"/>
</dbReference>